<feature type="compositionally biased region" description="Low complexity" evidence="1">
    <location>
        <begin position="252"/>
        <end position="273"/>
    </location>
</feature>
<gene>
    <name evidence="2" type="ORF">STIAU_2731</name>
</gene>
<organism evidence="2 3">
    <name type="scientific">Stigmatella aurantiaca (strain DW4/3-1)</name>
    <dbReference type="NCBI Taxonomy" id="378806"/>
    <lineage>
        <taxon>Bacteria</taxon>
        <taxon>Pseudomonadati</taxon>
        <taxon>Myxococcota</taxon>
        <taxon>Myxococcia</taxon>
        <taxon>Myxococcales</taxon>
        <taxon>Cystobacterineae</taxon>
        <taxon>Archangiaceae</taxon>
        <taxon>Stigmatella</taxon>
    </lineage>
</organism>
<dbReference type="EMBL" id="AAMD01000021">
    <property type="protein sequence ID" value="EAU68115.1"/>
    <property type="molecule type" value="Genomic_DNA"/>
</dbReference>
<feature type="region of interest" description="Disordered" evidence="1">
    <location>
        <begin position="252"/>
        <end position="359"/>
    </location>
</feature>
<feature type="compositionally biased region" description="Basic residues" evidence="1">
    <location>
        <begin position="61"/>
        <end position="74"/>
    </location>
</feature>
<dbReference type="Proteomes" id="UP000032702">
    <property type="component" value="Unassembled WGS sequence"/>
</dbReference>
<dbReference type="AlphaFoldDB" id="Q098F5"/>
<evidence type="ECO:0000313" key="3">
    <source>
        <dbReference type="Proteomes" id="UP000032702"/>
    </source>
</evidence>
<feature type="region of interest" description="Disordered" evidence="1">
    <location>
        <begin position="50"/>
        <end position="74"/>
    </location>
</feature>
<protein>
    <submittedName>
        <fullName evidence="2">Uncharacterized protein</fullName>
    </submittedName>
</protein>
<feature type="compositionally biased region" description="Low complexity" evidence="1">
    <location>
        <begin position="332"/>
        <end position="350"/>
    </location>
</feature>
<feature type="region of interest" description="Disordered" evidence="1">
    <location>
        <begin position="203"/>
        <end position="227"/>
    </location>
</feature>
<evidence type="ECO:0000256" key="1">
    <source>
        <dbReference type="SAM" id="MobiDB-lite"/>
    </source>
</evidence>
<name>Q098F5_STIAD</name>
<accession>Q098F5</accession>
<reference evidence="2 3" key="1">
    <citation type="submission" date="2006-04" db="EMBL/GenBank/DDBJ databases">
        <authorList>
            <person name="Nierman W.C."/>
        </authorList>
    </citation>
    <scope>NUCLEOTIDE SEQUENCE [LARGE SCALE GENOMIC DNA]</scope>
    <source>
        <strain evidence="2 3">DW4/3-1</strain>
    </source>
</reference>
<sequence length="427" mass="46551">MAGDAQELVAQAHRILALVVEPGVVHRRHDAARQLLHHLQVLRAVAPPHVTRGEGEQAHRPAPRTHGHQHHRARPQLLQQAELLGPPRHQGAMLRKEVRVDARLPPRQRLEQRAGGIRDGGIARRLAQERLAVGLPVRRGHSPETPILLQHIHQTPARHRADRQVRHPHQDGLRLGPHLGQLPAGVGQEAQGLLRPPARRQVLHQHQQPLGRLQAQRRQQHGHPRAVRTLVLRLKGPAVPSRRNMSIACAPAAGDSGAASASQRIRPASKSSRPTPPRRRKLSLASTTRPAASMTAKAGIGTRISRRTSSPSFPERAPAPPRTGSSRPVSDSRPVAESSSSISSREASQARSKDIRRFPQAPILLDSPLLPEASPSGFMPTSLAWCPAGQAEPEASPRRALPHGRVAADPTCRNPCFSRTLVLLHAP</sequence>
<comment type="caution">
    <text evidence="2">The sequence shown here is derived from an EMBL/GenBank/DDBJ whole genome shotgun (WGS) entry which is preliminary data.</text>
</comment>
<evidence type="ECO:0000313" key="2">
    <source>
        <dbReference type="EMBL" id="EAU68115.1"/>
    </source>
</evidence>
<proteinExistence type="predicted"/>